<evidence type="ECO:0000256" key="1">
    <source>
        <dbReference type="SAM" id="Phobius"/>
    </source>
</evidence>
<feature type="transmembrane region" description="Helical" evidence="1">
    <location>
        <begin position="93"/>
        <end position="112"/>
    </location>
</feature>
<proteinExistence type="predicted"/>
<keyword evidence="1" id="KW-0472">Membrane</keyword>
<dbReference type="AlphaFoldDB" id="A0A6C0J4S4"/>
<name>A0A6C0J4S4_9ZZZZ</name>
<reference evidence="2" key="1">
    <citation type="journal article" date="2020" name="Nature">
        <title>Giant virus diversity and host interactions through global metagenomics.</title>
        <authorList>
            <person name="Schulz F."/>
            <person name="Roux S."/>
            <person name="Paez-Espino D."/>
            <person name="Jungbluth S."/>
            <person name="Walsh D.A."/>
            <person name="Denef V.J."/>
            <person name="McMahon K.D."/>
            <person name="Konstantinidis K.T."/>
            <person name="Eloe-Fadrosh E.A."/>
            <person name="Kyrpides N.C."/>
            <person name="Woyke T."/>
        </authorList>
    </citation>
    <scope>NUCLEOTIDE SEQUENCE</scope>
    <source>
        <strain evidence="2">GVMAG-M-3300025727-45</strain>
    </source>
</reference>
<sequence length="121" mass="13930">MGAITFGISSDVAENYSDSLIKEQEKLHYYTTNENKKIQETETRLEDMTIKEIFLNISKTFNNIVNEILNMEKDGVSVTFYNIISIFFKGDRMLYIGIVMFLTLIMLFVIDITSPPGQNLL</sequence>
<dbReference type="EMBL" id="MN740311">
    <property type="protein sequence ID" value="QHT99626.1"/>
    <property type="molecule type" value="Genomic_DNA"/>
</dbReference>
<protein>
    <submittedName>
        <fullName evidence="2">Uncharacterized protein</fullName>
    </submittedName>
</protein>
<evidence type="ECO:0000313" key="2">
    <source>
        <dbReference type="EMBL" id="QHT99626.1"/>
    </source>
</evidence>
<keyword evidence="1" id="KW-1133">Transmembrane helix</keyword>
<keyword evidence="1" id="KW-0812">Transmembrane</keyword>
<accession>A0A6C0J4S4</accession>
<organism evidence="2">
    <name type="scientific">viral metagenome</name>
    <dbReference type="NCBI Taxonomy" id="1070528"/>
    <lineage>
        <taxon>unclassified sequences</taxon>
        <taxon>metagenomes</taxon>
        <taxon>organismal metagenomes</taxon>
    </lineage>
</organism>